<sequence length="101" mass="10593">MGKDADSIHATALANAFGVPIHVVNLDTSFSSGKVGPDYVLSPRNGTKDVSNVPAPGSGPTKDGSSASESSSPMGRRQVLTVTLLYRPGQYDIIYPREKTS</sequence>
<evidence type="ECO:0000313" key="2">
    <source>
        <dbReference type="EMBL" id="CAD1820480.1"/>
    </source>
</evidence>
<dbReference type="EMBL" id="LR862140">
    <property type="protein sequence ID" value="CAD1820480.1"/>
    <property type="molecule type" value="Genomic_DNA"/>
</dbReference>
<name>A0A6V7NPE2_ANACO</name>
<dbReference type="GO" id="GO:0043130">
    <property type="term" value="F:ubiquitin binding"/>
    <property type="evidence" value="ECO:0007669"/>
    <property type="project" value="TreeGrafter"/>
</dbReference>
<gene>
    <name evidence="2" type="ORF">CB5_LOCUS3691</name>
</gene>
<dbReference type="InterPro" id="IPR042468">
    <property type="entry name" value="Peptidase_C65_otubain_sub1"/>
</dbReference>
<accession>A0A6V7NPE2</accession>
<evidence type="ECO:0000256" key="1">
    <source>
        <dbReference type="SAM" id="MobiDB-lite"/>
    </source>
</evidence>
<dbReference type="GO" id="GO:0071108">
    <property type="term" value="P:protein K48-linked deubiquitination"/>
    <property type="evidence" value="ECO:0007669"/>
    <property type="project" value="TreeGrafter"/>
</dbReference>
<dbReference type="PANTHER" id="PTHR12931">
    <property type="entry name" value="UBIQUITIN THIOLESTERASE PROTEIN OTUB"/>
    <property type="match status" value="1"/>
</dbReference>
<dbReference type="InterPro" id="IPR038765">
    <property type="entry name" value="Papain-like_cys_pep_sf"/>
</dbReference>
<dbReference type="SUPFAM" id="SSF54001">
    <property type="entry name" value="Cysteine proteinases"/>
    <property type="match status" value="1"/>
</dbReference>
<organism evidence="2">
    <name type="scientific">Ananas comosus var. bracteatus</name>
    <name type="common">red pineapple</name>
    <dbReference type="NCBI Taxonomy" id="296719"/>
    <lineage>
        <taxon>Eukaryota</taxon>
        <taxon>Viridiplantae</taxon>
        <taxon>Streptophyta</taxon>
        <taxon>Embryophyta</taxon>
        <taxon>Tracheophyta</taxon>
        <taxon>Spermatophyta</taxon>
        <taxon>Magnoliopsida</taxon>
        <taxon>Liliopsida</taxon>
        <taxon>Poales</taxon>
        <taxon>Bromeliaceae</taxon>
        <taxon>Bromelioideae</taxon>
        <taxon>Ananas</taxon>
    </lineage>
</organism>
<dbReference type="AlphaFoldDB" id="A0A6V7NPE2"/>
<dbReference type="Pfam" id="PF10275">
    <property type="entry name" value="Peptidase_C65"/>
    <property type="match status" value="1"/>
</dbReference>
<protein>
    <submittedName>
        <fullName evidence="2">Uncharacterized protein</fullName>
    </submittedName>
</protein>
<dbReference type="Gene3D" id="3.30.200.60">
    <property type="entry name" value="Peptidase C65 Otubain, subdomain 1"/>
    <property type="match status" value="1"/>
</dbReference>
<dbReference type="GO" id="GO:0005634">
    <property type="term" value="C:nucleus"/>
    <property type="evidence" value="ECO:0007669"/>
    <property type="project" value="TreeGrafter"/>
</dbReference>
<reference evidence="2" key="1">
    <citation type="submission" date="2020-07" db="EMBL/GenBank/DDBJ databases">
        <authorList>
            <person name="Lin J."/>
        </authorList>
    </citation>
    <scope>NUCLEOTIDE SEQUENCE</scope>
</reference>
<proteinExistence type="predicted"/>
<dbReference type="PANTHER" id="PTHR12931:SF15">
    <property type="entry name" value="UBIQUITIN THIOESTERASE OTUBAIN-LIKE"/>
    <property type="match status" value="1"/>
</dbReference>
<dbReference type="GO" id="GO:0004843">
    <property type="term" value="F:cysteine-type deubiquitinase activity"/>
    <property type="evidence" value="ECO:0007669"/>
    <property type="project" value="TreeGrafter"/>
</dbReference>
<dbReference type="InterPro" id="IPR019400">
    <property type="entry name" value="Peptidase_C65_otubain"/>
</dbReference>
<feature type="region of interest" description="Disordered" evidence="1">
    <location>
        <begin position="30"/>
        <end position="79"/>
    </location>
</feature>